<proteinExistence type="inferred from homology"/>
<evidence type="ECO:0000256" key="7">
    <source>
        <dbReference type="SAM" id="Phobius"/>
    </source>
</evidence>
<dbReference type="PANTHER" id="PTHR11819:SF195">
    <property type="entry name" value="SODIUM_GLUCOSE COTRANSPORTER 4"/>
    <property type="match status" value="1"/>
</dbReference>
<feature type="transmembrane region" description="Helical" evidence="7">
    <location>
        <begin position="540"/>
        <end position="561"/>
    </location>
</feature>
<dbReference type="PROSITE" id="PS50283">
    <property type="entry name" value="NA_SOLUT_SYMP_3"/>
    <property type="match status" value="1"/>
</dbReference>
<feature type="transmembrane region" description="Helical" evidence="7">
    <location>
        <begin position="346"/>
        <end position="370"/>
    </location>
</feature>
<dbReference type="NCBIfam" id="TIGR00813">
    <property type="entry name" value="sss"/>
    <property type="match status" value="1"/>
</dbReference>
<dbReference type="EMBL" id="CP029145">
    <property type="protein sequence ID" value="AWM33190.1"/>
    <property type="molecule type" value="Genomic_DNA"/>
</dbReference>
<dbReference type="OrthoDB" id="9814523at2"/>
<comment type="subcellular location">
    <subcellularLocation>
        <location evidence="1">Membrane</location>
        <topology evidence="1">Multi-pass membrane protein</topology>
    </subcellularLocation>
</comment>
<dbReference type="Gene3D" id="1.20.1730.10">
    <property type="entry name" value="Sodium/glucose cotransporter"/>
    <property type="match status" value="1"/>
</dbReference>
<evidence type="ECO:0000256" key="2">
    <source>
        <dbReference type="ARBA" id="ARBA00006434"/>
    </source>
</evidence>
<dbReference type="RefSeq" id="WP_109656275.1">
    <property type="nucleotide sequence ID" value="NZ_CP029145.1"/>
</dbReference>
<dbReference type="InterPro" id="IPR001734">
    <property type="entry name" value="Na/solute_symporter"/>
</dbReference>
<feature type="transmembrane region" description="Helical" evidence="7">
    <location>
        <begin position="424"/>
        <end position="442"/>
    </location>
</feature>
<evidence type="ECO:0000256" key="1">
    <source>
        <dbReference type="ARBA" id="ARBA00004141"/>
    </source>
</evidence>
<keyword evidence="5 7" id="KW-0472">Membrane</keyword>
<feature type="transmembrane region" description="Helical" evidence="7">
    <location>
        <begin position="12"/>
        <end position="30"/>
    </location>
</feature>
<feature type="transmembrane region" description="Helical" evidence="7">
    <location>
        <begin position="391"/>
        <end position="412"/>
    </location>
</feature>
<dbReference type="Pfam" id="PF00474">
    <property type="entry name" value="SSF"/>
    <property type="match status" value="1"/>
</dbReference>
<feature type="transmembrane region" description="Helical" evidence="7">
    <location>
        <begin position="126"/>
        <end position="152"/>
    </location>
</feature>
<feature type="transmembrane region" description="Helical" evidence="7">
    <location>
        <begin position="85"/>
        <end position="105"/>
    </location>
</feature>
<evidence type="ECO:0000256" key="6">
    <source>
        <dbReference type="RuleBase" id="RU362091"/>
    </source>
</evidence>
<accession>A0A2Z3GWW2</accession>
<dbReference type="KEGG" id="hnv:DDQ68_10615"/>
<comment type="similarity">
    <text evidence="2 6">Belongs to the sodium:solute symporter (SSF) (TC 2.A.21) family.</text>
</comment>
<evidence type="ECO:0000313" key="9">
    <source>
        <dbReference type="Proteomes" id="UP000245999"/>
    </source>
</evidence>
<evidence type="ECO:0000256" key="3">
    <source>
        <dbReference type="ARBA" id="ARBA00022692"/>
    </source>
</evidence>
<feature type="transmembrane region" description="Helical" evidence="7">
    <location>
        <begin position="190"/>
        <end position="209"/>
    </location>
</feature>
<keyword evidence="4 7" id="KW-1133">Transmembrane helix</keyword>
<evidence type="ECO:0000256" key="4">
    <source>
        <dbReference type="ARBA" id="ARBA00022989"/>
    </source>
</evidence>
<dbReference type="GO" id="GO:0005886">
    <property type="term" value="C:plasma membrane"/>
    <property type="evidence" value="ECO:0007669"/>
    <property type="project" value="TreeGrafter"/>
</dbReference>
<organism evidence="8 9">
    <name type="scientific">Hymenobacter nivis</name>
    <dbReference type="NCBI Taxonomy" id="1850093"/>
    <lineage>
        <taxon>Bacteria</taxon>
        <taxon>Pseudomonadati</taxon>
        <taxon>Bacteroidota</taxon>
        <taxon>Cytophagia</taxon>
        <taxon>Cytophagales</taxon>
        <taxon>Hymenobacteraceae</taxon>
        <taxon>Hymenobacter</taxon>
    </lineage>
</organism>
<feature type="transmembrane region" description="Helical" evidence="7">
    <location>
        <begin position="164"/>
        <end position="183"/>
    </location>
</feature>
<dbReference type="InterPro" id="IPR038377">
    <property type="entry name" value="Na/Glc_symporter_sf"/>
</dbReference>
<dbReference type="PANTHER" id="PTHR11819">
    <property type="entry name" value="SOLUTE CARRIER FAMILY 5"/>
    <property type="match status" value="1"/>
</dbReference>
<reference evidence="9" key="1">
    <citation type="submission" date="2018-04" db="EMBL/GenBank/DDBJ databases">
        <title>Complete genome of Antarctic heterotrophic bacterium Hymenobacter nivis.</title>
        <authorList>
            <person name="Terashima M."/>
        </authorList>
    </citation>
    <scope>NUCLEOTIDE SEQUENCE [LARGE SCALE GENOMIC DNA]</scope>
    <source>
        <strain evidence="9">NBRC 111535</strain>
    </source>
</reference>
<dbReference type="AlphaFoldDB" id="A0A2Z3GWW2"/>
<keyword evidence="3 7" id="KW-0812">Transmembrane</keyword>
<evidence type="ECO:0000313" key="8">
    <source>
        <dbReference type="EMBL" id="AWM33190.1"/>
    </source>
</evidence>
<feature type="transmembrane region" description="Helical" evidence="7">
    <location>
        <begin position="42"/>
        <end position="65"/>
    </location>
</feature>
<feature type="transmembrane region" description="Helical" evidence="7">
    <location>
        <begin position="449"/>
        <end position="467"/>
    </location>
</feature>
<keyword evidence="9" id="KW-1185">Reference proteome</keyword>
<feature type="transmembrane region" description="Helical" evidence="7">
    <location>
        <begin position="286"/>
        <end position="311"/>
    </location>
</feature>
<sequence length="562" mass="61312">MQQHQLSTADYVVFLIYFVVVAGYGLWIYQRKKSEASGSKDYFLAEGSLTWWAIGASLIASNISAEQFVGMSGSGFKMGLAIATYEWMASITLIIVAVFFIPVYLKNRIFTMPQFLSQRYNDTVAMIMAVFWLLLYVIVNLTSILYLGAIAISSVSGLDLNACMYAMAFFAVIITLGGMKVIGYTDVIQVFFLILGGLATTYLALSLVAEHNGTTGVLNGFHLMTQQAGDHFQMIFHRDNPNYLDLPGLTVLVGGMWIVNLNYWGCNQYITQRALGADLPTARGGLLFAAFLKLLMPVIVVLPGIAAFVLYKQNVFGAEMMQGGELNPDRAYPVLLNLLPVGLKGLSFAALTAAVVASLAGKTNSIATIFTLDIYKKKLRPDASEAQLVRVGKLTVMVAMILGVLIAPHLGIDKKGGFQFIQEYTGFVSPGIFAMFILGFFWKKTTSSAALFATIGGFIFSVLLKFLPKVADLSFLAPFGFASKSLDLADGGAYIIPFLDRMGFVFIFCILGMVLISVFQTNRGVKTKGLAIDRSMFKPTPAFTVGALLVFGLIVALYTVFW</sequence>
<protein>
    <submittedName>
        <fullName evidence="8">Sodium transporter</fullName>
    </submittedName>
</protein>
<gene>
    <name evidence="8" type="ORF">DDQ68_10615</name>
</gene>
<feature type="transmembrane region" description="Helical" evidence="7">
    <location>
        <begin position="246"/>
        <end position="265"/>
    </location>
</feature>
<feature type="transmembrane region" description="Helical" evidence="7">
    <location>
        <begin position="502"/>
        <end position="519"/>
    </location>
</feature>
<dbReference type="Proteomes" id="UP000245999">
    <property type="component" value="Chromosome"/>
</dbReference>
<dbReference type="GO" id="GO:0005412">
    <property type="term" value="F:D-glucose:sodium symporter activity"/>
    <property type="evidence" value="ECO:0007669"/>
    <property type="project" value="TreeGrafter"/>
</dbReference>
<evidence type="ECO:0000256" key="5">
    <source>
        <dbReference type="ARBA" id="ARBA00023136"/>
    </source>
</evidence>
<name>A0A2Z3GWW2_9BACT</name>